<dbReference type="Gene3D" id="3.30.497.10">
    <property type="entry name" value="Antithrombin, subunit I, domain 2"/>
    <property type="match status" value="1"/>
</dbReference>
<evidence type="ECO:0000313" key="4">
    <source>
        <dbReference type="EMBL" id="SDX30469.1"/>
    </source>
</evidence>
<organism evidence="4 5">
    <name type="scientific">Eubacterium barkeri</name>
    <name type="common">Clostridium barkeri</name>
    <dbReference type="NCBI Taxonomy" id="1528"/>
    <lineage>
        <taxon>Bacteria</taxon>
        <taxon>Bacillati</taxon>
        <taxon>Bacillota</taxon>
        <taxon>Clostridia</taxon>
        <taxon>Eubacteriales</taxon>
        <taxon>Eubacteriaceae</taxon>
        <taxon>Eubacterium</taxon>
    </lineage>
</organism>
<keyword evidence="5" id="KW-1185">Reference proteome</keyword>
<comment type="similarity">
    <text evidence="1">Belongs to the serpin family.</text>
</comment>
<dbReference type="Gene3D" id="2.30.39.10">
    <property type="entry name" value="Alpha-1-antitrypsin, domain 1"/>
    <property type="match status" value="1"/>
</dbReference>
<proteinExistence type="inferred from homology"/>
<dbReference type="PANTHER" id="PTHR11461">
    <property type="entry name" value="SERINE PROTEASE INHIBITOR, SERPIN"/>
    <property type="match status" value="1"/>
</dbReference>
<gene>
    <name evidence="4" type="ORF">SAMN04488579_10191</name>
</gene>
<dbReference type="GO" id="GO:0004867">
    <property type="term" value="F:serine-type endopeptidase inhibitor activity"/>
    <property type="evidence" value="ECO:0007669"/>
    <property type="project" value="InterPro"/>
</dbReference>
<dbReference type="InterPro" id="IPR036186">
    <property type="entry name" value="Serpin_sf"/>
</dbReference>
<evidence type="ECO:0000259" key="3">
    <source>
        <dbReference type="SMART" id="SM00093"/>
    </source>
</evidence>
<dbReference type="InterPro" id="IPR042185">
    <property type="entry name" value="Serpin_sf_2"/>
</dbReference>
<evidence type="ECO:0000256" key="1">
    <source>
        <dbReference type="RuleBase" id="RU000411"/>
    </source>
</evidence>
<dbReference type="Proteomes" id="UP000199652">
    <property type="component" value="Unassembled WGS sequence"/>
</dbReference>
<dbReference type="Pfam" id="PF00079">
    <property type="entry name" value="Serpin"/>
    <property type="match status" value="1"/>
</dbReference>
<dbReference type="STRING" id="1528.SAMN04488579_10191"/>
<evidence type="ECO:0000256" key="2">
    <source>
        <dbReference type="SAM" id="SignalP"/>
    </source>
</evidence>
<dbReference type="EMBL" id="FNOU01000001">
    <property type="protein sequence ID" value="SDX30469.1"/>
    <property type="molecule type" value="Genomic_DNA"/>
</dbReference>
<keyword evidence="2" id="KW-0732">Signal</keyword>
<dbReference type="SMART" id="SM00093">
    <property type="entry name" value="SERPIN"/>
    <property type="match status" value="1"/>
</dbReference>
<dbReference type="GO" id="GO:0005615">
    <property type="term" value="C:extracellular space"/>
    <property type="evidence" value="ECO:0007669"/>
    <property type="project" value="InterPro"/>
</dbReference>
<sequence length="394" mass="42668">MKKFGRLASGLLLTAALTGCSAGPGHTTPSGSPEDYRYWNQFSTQLFAQVSDQANVLVSPTSAYFALAMLSDGAAGDTEKAFNTVLGQSEPALDQNAQSLFNSLQQTEGSTTLDIADGLWINQQFTVEQSYINQVKKYYDAQVEVLDLSQAKDPINRWVSKQTQGLIPELLDADPAPSDVMVLVNTLYFKGKWQQPFEAEATTEGPFTQTDGSTGTTPFLKAGDYSCRYFKTEGLEGAILPYDDGRTAFVALRPADGGAIRDALAGFSADTLARLMEQAQEKTLALSLPKFEKESTLPLNKPLDNLGLSIAFSSKADFSKIGEDLFVSEVLQKTKIIVDEAGTEAAAATEITMKVTSLPPEPEITLDFNTPFAYFIVDTQSGLPLFMGIYESPS</sequence>
<protein>
    <submittedName>
        <fullName evidence="4">Serpin B</fullName>
    </submittedName>
</protein>
<dbReference type="SUPFAM" id="SSF56574">
    <property type="entry name" value="Serpins"/>
    <property type="match status" value="1"/>
</dbReference>
<accession>A0A1H3ANQ0</accession>
<dbReference type="PROSITE" id="PS51257">
    <property type="entry name" value="PROKAR_LIPOPROTEIN"/>
    <property type="match status" value="1"/>
</dbReference>
<dbReference type="InterPro" id="IPR042178">
    <property type="entry name" value="Serpin_sf_1"/>
</dbReference>
<dbReference type="AlphaFoldDB" id="A0A1H3ANQ0"/>
<dbReference type="CDD" id="cd19589">
    <property type="entry name" value="serpin_tengpin-like"/>
    <property type="match status" value="1"/>
</dbReference>
<dbReference type="InterPro" id="IPR000215">
    <property type="entry name" value="Serpin_fam"/>
</dbReference>
<reference evidence="5" key="1">
    <citation type="submission" date="2016-10" db="EMBL/GenBank/DDBJ databases">
        <authorList>
            <person name="Varghese N."/>
            <person name="Submissions S."/>
        </authorList>
    </citation>
    <scope>NUCLEOTIDE SEQUENCE [LARGE SCALE GENOMIC DNA]</scope>
    <source>
        <strain evidence="5">VPI 5359</strain>
    </source>
</reference>
<name>A0A1H3ANQ0_EUBBA</name>
<evidence type="ECO:0000313" key="5">
    <source>
        <dbReference type="Proteomes" id="UP000199652"/>
    </source>
</evidence>
<dbReference type="PANTHER" id="PTHR11461:SF211">
    <property type="entry name" value="GH10112P-RELATED"/>
    <property type="match status" value="1"/>
</dbReference>
<feature type="signal peptide" evidence="2">
    <location>
        <begin position="1"/>
        <end position="22"/>
    </location>
</feature>
<feature type="domain" description="Serpin" evidence="3">
    <location>
        <begin position="44"/>
        <end position="393"/>
    </location>
</feature>
<dbReference type="InterPro" id="IPR023796">
    <property type="entry name" value="Serpin_dom"/>
</dbReference>
<feature type="chain" id="PRO_5011661853" evidence="2">
    <location>
        <begin position="23"/>
        <end position="394"/>
    </location>
</feature>